<proteinExistence type="predicted"/>
<organism evidence="1 2">
    <name type="scientific">Meloidogyne incognita</name>
    <name type="common">Southern root-knot nematode worm</name>
    <name type="synonym">Oxyuris incognita</name>
    <dbReference type="NCBI Taxonomy" id="6306"/>
    <lineage>
        <taxon>Eukaryota</taxon>
        <taxon>Metazoa</taxon>
        <taxon>Ecdysozoa</taxon>
        <taxon>Nematoda</taxon>
        <taxon>Chromadorea</taxon>
        <taxon>Rhabditida</taxon>
        <taxon>Tylenchina</taxon>
        <taxon>Tylenchomorpha</taxon>
        <taxon>Tylenchoidea</taxon>
        <taxon>Meloidogynidae</taxon>
        <taxon>Meloidogyninae</taxon>
        <taxon>Meloidogyne</taxon>
        <taxon>Meloidogyne incognita group</taxon>
    </lineage>
</organism>
<dbReference type="Proteomes" id="UP000887563">
    <property type="component" value="Unplaced"/>
</dbReference>
<reference evidence="2" key="1">
    <citation type="submission" date="2022-11" db="UniProtKB">
        <authorList>
            <consortium name="WormBaseParasite"/>
        </authorList>
    </citation>
    <scope>IDENTIFICATION</scope>
</reference>
<evidence type="ECO:0000313" key="1">
    <source>
        <dbReference type="Proteomes" id="UP000887563"/>
    </source>
</evidence>
<sequence length="61" mass="7108">MVFSLSTPKKETEKWKKLSKSSGLICCCNFIRKKQSSICRSPIYTTREFSLDNLQVNLNYN</sequence>
<accession>A0A914KRE6</accession>
<evidence type="ECO:0000313" key="2">
    <source>
        <dbReference type="WBParaSite" id="Minc3s00065g03267"/>
    </source>
</evidence>
<protein>
    <submittedName>
        <fullName evidence="2">Candidate secreted effector</fullName>
    </submittedName>
</protein>
<keyword evidence="1" id="KW-1185">Reference proteome</keyword>
<dbReference type="WBParaSite" id="Minc3s00065g03267">
    <property type="protein sequence ID" value="Minc3s00065g03267"/>
    <property type="gene ID" value="Minc3s00065g03267"/>
</dbReference>
<dbReference type="AlphaFoldDB" id="A0A914KRE6"/>
<name>A0A914KRE6_MELIC</name>